<comment type="caution">
    <text evidence="2">The sequence shown here is derived from an EMBL/GenBank/DDBJ whole genome shotgun (WGS) entry which is preliminary data.</text>
</comment>
<dbReference type="Proteomes" id="UP001565220">
    <property type="component" value="Unassembled WGS sequence"/>
</dbReference>
<organism evidence="2 3">
    <name type="scientific">Clostridium lapidicellarium</name>
    <dbReference type="NCBI Taxonomy" id="3240931"/>
    <lineage>
        <taxon>Bacteria</taxon>
        <taxon>Bacillati</taxon>
        <taxon>Bacillota</taxon>
        <taxon>Clostridia</taxon>
        <taxon>Eubacteriales</taxon>
        <taxon>Clostridiaceae</taxon>
        <taxon>Clostridium</taxon>
    </lineage>
</organism>
<evidence type="ECO:0000313" key="2">
    <source>
        <dbReference type="EMBL" id="MEY8762587.1"/>
    </source>
</evidence>
<dbReference type="RefSeq" id="WP_294181196.1">
    <property type="nucleotide sequence ID" value="NZ_JBGFFE010000002.1"/>
</dbReference>
<keyword evidence="1" id="KW-1133">Transmembrane helix</keyword>
<evidence type="ECO:0000256" key="1">
    <source>
        <dbReference type="SAM" id="Phobius"/>
    </source>
</evidence>
<keyword evidence="1" id="KW-0812">Transmembrane</keyword>
<protein>
    <submittedName>
        <fullName evidence="2">DUF4363 family protein</fullName>
    </submittedName>
</protein>
<dbReference type="InterPro" id="IPR025373">
    <property type="entry name" value="DUF4363"/>
</dbReference>
<keyword evidence="1" id="KW-0472">Membrane</keyword>
<feature type="transmembrane region" description="Helical" evidence="1">
    <location>
        <begin position="6"/>
        <end position="25"/>
    </location>
</feature>
<dbReference type="Pfam" id="PF14276">
    <property type="entry name" value="DUF4363"/>
    <property type="match status" value="1"/>
</dbReference>
<accession>A0ABV4DV85</accession>
<dbReference type="EMBL" id="JBGFFE010000002">
    <property type="protein sequence ID" value="MEY8762587.1"/>
    <property type="molecule type" value="Genomic_DNA"/>
</dbReference>
<evidence type="ECO:0000313" key="3">
    <source>
        <dbReference type="Proteomes" id="UP001565220"/>
    </source>
</evidence>
<gene>
    <name evidence="2" type="ORF">AB8S09_02830</name>
</gene>
<proteinExistence type="predicted"/>
<name>A0ABV4DV85_9CLOT</name>
<reference evidence="2 3" key="1">
    <citation type="submission" date="2024-08" db="EMBL/GenBank/DDBJ databases">
        <title>Clostridium lapicellarii sp. nov., and Clostridium renhuaiense sp. nov., two species isolated from the mud in a fermentation cellar used for producing sauce-flavour Chinese liquors.</title>
        <authorList>
            <person name="Yang F."/>
            <person name="Wang H."/>
            <person name="Chen L.Q."/>
            <person name="Zhou N."/>
            <person name="Lu J.J."/>
            <person name="Pu X.X."/>
            <person name="Wan B."/>
            <person name="Wang L."/>
            <person name="Liu S.J."/>
        </authorList>
    </citation>
    <scope>NUCLEOTIDE SEQUENCE [LARGE SCALE GENOMIC DNA]</scope>
    <source>
        <strain evidence="2 3">MT-113</strain>
    </source>
</reference>
<keyword evidence="3" id="KW-1185">Reference proteome</keyword>
<sequence>MKSIIISFTIFVLMIFCIIFSVNYLNHICTRLQDSNLQVEKSIQLNSWDEAYKNSQNFTTEWKKYSPKLAIFSDHDEMEDISNEMRKLTQYINHRDSEESLSSTNVIQNSLKRIMEMQRLNIENLF</sequence>